<keyword evidence="4" id="KW-0186">Copper</keyword>
<dbReference type="OrthoDB" id="5242236at2"/>
<evidence type="ECO:0000256" key="2">
    <source>
        <dbReference type="ARBA" id="ARBA00022723"/>
    </source>
</evidence>
<reference evidence="8 9" key="1">
    <citation type="submission" date="2016-10" db="EMBL/GenBank/DDBJ databases">
        <authorList>
            <person name="de Groot N.N."/>
        </authorList>
    </citation>
    <scope>NUCLEOTIDE SEQUENCE [LARGE SCALE GENOMIC DNA]</scope>
    <source>
        <strain evidence="9">P4-7,KCTC 19426,CECT 7604</strain>
    </source>
</reference>
<dbReference type="GO" id="GO:0005507">
    <property type="term" value="F:copper ion binding"/>
    <property type="evidence" value="ECO:0007669"/>
    <property type="project" value="InterPro"/>
</dbReference>
<dbReference type="Proteomes" id="UP000198741">
    <property type="component" value="Chromosome I"/>
</dbReference>
<gene>
    <name evidence="8" type="ORF">SAMN04515671_1236</name>
</gene>
<dbReference type="RefSeq" id="WP_090475125.1">
    <property type="nucleotide sequence ID" value="NZ_LT629710.1"/>
</dbReference>
<dbReference type="Gene3D" id="2.60.40.1220">
    <property type="match status" value="1"/>
</dbReference>
<evidence type="ECO:0000256" key="4">
    <source>
        <dbReference type="ARBA" id="ARBA00023008"/>
    </source>
</evidence>
<feature type="domain" description="CopC" evidence="7">
    <location>
        <begin position="32"/>
        <end position="124"/>
    </location>
</feature>
<accession>A0A1H0KB93</accession>
<feature type="chain" id="PRO_5009249652" description="CopC domain-containing protein" evidence="6">
    <location>
        <begin position="32"/>
        <end position="222"/>
    </location>
</feature>
<evidence type="ECO:0000256" key="6">
    <source>
        <dbReference type="SAM" id="SignalP"/>
    </source>
</evidence>
<protein>
    <recommendedName>
        <fullName evidence="7">CopC domain-containing protein</fullName>
    </recommendedName>
</protein>
<feature type="transmembrane region" description="Helical" evidence="5">
    <location>
        <begin position="182"/>
        <end position="203"/>
    </location>
</feature>
<dbReference type="InterPro" id="IPR014756">
    <property type="entry name" value="Ig_E-set"/>
</dbReference>
<evidence type="ECO:0000256" key="3">
    <source>
        <dbReference type="ARBA" id="ARBA00022729"/>
    </source>
</evidence>
<dbReference type="AlphaFoldDB" id="A0A1H0KB93"/>
<dbReference type="PANTHER" id="PTHR34820:SF4">
    <property type="entry name" value="INNER MEMBRANE PROTEIN YEBZ"/>
    <property type="match status" value="1"/>
</dbReference>
<feature type="signal peptide" evidence="6">
    <location>
        <begin position="1"/>
        <end position="31"/>
    </location>
</feature>
<dbReference type="Pfam" id="PF04234">
    <property type="entry name" value="CopC"/>
    <property type="match status" value="1"/>
</dbReference>
<sequence length="222" mass="21935">MTIARRALIRLLAGLVLAVGLSVAVAGSASAHDVLISSTPADGSTLKAAPSTVTFVFDQPVQNFDPVIALIGPDGKHYESGTARVDGSTVSGSVTSGPAGAYIASYRIVSADGHPVTGEVHFTLAAGATPVTGSGATSGSATSGSAASGSAAASRATAAVTSGAPTSSAVVTPETTKSRLSAWVWIGLIVAAVVIAIAAVIILRRPPGKNAPDRVKSADRDY</sequence>
<keyword evidence="5" id="KW-1133">Transmembrane helix</keyword>
<dbReference type="GO" id="GO:0005886">
    <property type="term" value="C:plasma membrane"/>
    <property type="evidence" value="ECO:0007669"/>
    <property type="project" value="TreeGrafter"/>
</dbReference>
<evidence type="ECO:0000313" key="9">
    <source>
        <dbReference type="Proteomes" id="UP000198741"/>
    </source>
</evidence>
<dbReference type="EMBL" id="LT629710">
    <property type="protein sequence ID" value="SDO53031.1"/>
    <property type="molecule type" value="Genomic_DNA"/>
</dbReference>
<dbReference type="PROSITE" id="PS51318">
    <property type="entry name" value="TAT"/>
    <property type="match status" value="1"/>
</dbReference>
<dbReference type="InterPro" id="IPR032694">
    <property type="entry name" value="CopC/D"/>
</dbReference>
<proteinExistence type="predicted"/>
<dbReference type="SUPFAM" id="SSF81296">
    <property type="entry name" value="E set domains"/>
    <property type="match status" value="1"/>
</dbReference>
<organism evidence="8 9">
    <name type="scientific">Nakamurella panacisegetis</name>
    <dbReference type="NCBI Taxonomy" id="1090615"/>
    <lineage>
        <taxon>Bacteria</taxon>
        <taxon>Bacillati</taxon>
        <taxon>Actinomycetota</taxon>
        <taxon>Actinomycetes</taxon>
        <taxon>Nakamurellales</taxon>
        <taxon>Nakamurellaceae</taxon>
        <taxon>Nakamurella</taxon>
    </lineage>
</organism>
<dbReference type="PANTHER" id="PTHR34820">
    <property type="entry name" value="INNER MEMBRANE PROTEIN YEBZ"/>
    <property type="match status" value="1"/>
</dbReference>
<keyword evidence="5" id="KW-0472">Membrane</keyword>
<dbReference type="GO" id="GO:0030313">
    <property type="term" value="C:cell envelope"/>
    <property type="evidence" value="ECO:0007669"/>
    <property type="project" value="UniProtKB-SubCell"/>
</dbReference>
<dbReference type="InterPro" id="IPR007348">
    <property type="entry name" value="CopC_dom"/>
</dbReference>
<keyword evidence="5" id="KW-0812">Transmembrane</keyword>
<dbReference type="GO" id="GO:0046688">
    <property type="term" value="P:response to copper ion"/>
    <property type="evidence" value="ECO:0007669"/>
    <property type="project" value="InterPro"/>
</dbReference>
<evidence type="ECO:0000313" key="8">
    <source>
        <dbReference type="EMBL" id="SDO53031.1"/>
    </source>
</evidence>
<comment type="subcellular location">
    <subcellularLocation>
        <location evidence="1">Cell envelope</location>
    </subcellularLocation>
</comment>
<evidence type="ECO:0000259" key="7">
    <source>
        <dbReference type="Pfam" id="PF04234"/>
    </source>
</evidence>
<dbReference type="GO" id="GO:0042597">
    <property type="term" value="C:periplasmic space"/>
    <property type="evidence" value="ECO:0007669"/>
    <property type="project" value="InterPro"/>
</dbReference>
<dbReference type="InterPro" id="IPR006311">
    <property type="entry name" value="TAT_signal"/>
</dbReference>
<evidence type="ECO:0000256" key="1">
    <source>
        <dbReference type="ARBA" id="ARBA00004196"/>
    </source>
</evidence>
<keyword evidence="2" id="KW-0479">Metal-binding</keyword>
<keyword evidence="9" id="KW-1185">Reference proteome</keyword>
<dbReference type="STRING" id="1090615.SAMN04515671_1236"/>
<name>A0A1H0KB93_9ACTN</name>
<evidence type="ECO:0000256" key="5">
    <source>
        <dbReference type="SAM" id="Phobius"/>
    </source>
</evidence>
<dbReference type="GO" id="GO:0006825">
    <property type="term" value="P:copper ion transport"/>
    <property type="evidence" value="ECO:0007669"/>
    <property type="project" value="InterPro"/>
</dbReference>
<keyword evidence="3 6" id="KW-0732">Signal</keyword>
<dbReference type="InterPro" id="IPR014755">
    <property type="entry name" value="Cu-Rt/internalin_Ig-like"/>
</dbReference>